<dbReference type="PANTHER" id="PTHR35807">
    <property type="entry name" value="TRANSCRIPTIONAL REGULATOR REDD-RELATED"/>
    <property type="match status" value="1"/>
</dbReference>
<evidence type="ECO:0000256" key="1">
    <source>
        <dbReference type="ARBA" id="ARBA00005820"/>
    </source>
</evidence>
<gene>
    <name evidence="9" type="ORF">IHE55_09015</name>
</gene>
<dbReference type="InterPro" id="IPR001867">
    <property type="entry name" value="OmpR/PhoB-type_DNA-bd"/>
</dbReference>
<evidence type="ECO:0000256" key="3">
    <source>
        <dbReference type="ARBA" id="ARBA00023015"/>
    </source>
</evidence>
<dbReference type="InterPro" id="IPR051677">
    <property type="entry name" value="AfsR-DnrI-RedD_regulator"/>
</dbReference>
<keyword evidence="5" id="KW-0804">Transcription</keyword>
<keyword evidence="10" id="KW-1185">Reference proteome</keyword>
<dbReference type="PANTHER" id="PTHR35807:SF1">
    <property type="entry name" value="TRANSCRIPTIONAL REGULATOR REDD"/>
    <property type="match status" value="1"/>
</dbReference>
<dbReference type="Pfam" id="PF00486">
    <property type="entry name" value="Trans_reg_C"/>
    <property type="match status" value="1"/>
</dbReference>
<dbReference type="RefSeq" id="WP_197988553.1">
    <property type="nucleotide sequence ID" value="NZ_JACYXC010000001.1"/>
</dbReference>
<comment type="caution">
    <text evidence="9">The sequence shown here is derived from an EMBL/GenBank/DDBJ whole genome shotgun (WGS) entry which is preliminary data.</text>
</comment>
<comment type="similarity">
    <text evidence="1">Belongs to the AfsR/DnrI/RedD regulatory family.</text>
</comment>
<keyword evidence="3" id="KW-0805">Transcription regulation</keyword>
<evidence type="ECO:0000259" key="8">
    <source>
        <dbReference type="PROSITE" id="PS51755"/>
    </source>
</evidence>
<organism evidence="9 10">
    <name type="scientific">Streptomyces pactum</name>
    <dbReference type="NCBI Taxonomy" id="68249"/>
    <lineage>
        <taxon>Bacteria</taxon>
        <taxon>Bacillati</taxon>
        <taxon>Actinomycetota</taxon>
        <taxon>Actinomycetes</taxon>
        <taxon>Kitasatosporales</taxon>
        <taxon>Streptomycetaceae</taxon>
        <taxon>Streptomyces</taxon>
    </lineage>
</organism>
<name>A0ABS0NIE6_9ACTN</name>
<dbReference type="SMART" id="SM00862">
    <property type="entry name" value="Trans_reg_C"/>
    <property type="match status" value="1"/>
</dbReference>
<evidence type="ECO:0000256" key="5">
    <source>
        <dbReference type="ARBA" id="ARBA00023163"/>
    </source>
</evidence>
<dbReference type="PROSITE" id="PS51755">
    <property type="entry name" value="OMPR_PHOB"/>
    <property type="match status" value="1"/>
</dbReference>
<evidence type="ECO:0000313" key="9">
    <source>
        <dbReference type="EMBL" id="MBH5334923.1"/>
    </source>
</evidence>
<evidence type="ECO:0000256" key="7">
    <source>
        <dbReference type="SAM" id="MobiDB-lite"/>
    </source>
</evidence>
<dbReference type="InterPro" id="IPR036388">
    <property type="entry name" value="WH-like_DNA-bd_sf"/>
</dbReference>
<proteinExistence type="inferred from homology"/>
<evidence type="ECO:0000313" key="10">
    <source>
        <dbReference type="Proteomes" id="UP000807371"/>
    </source>
</evidence>
<dbReference type="SMART" id="SM01043">
    <property type="entry name" value="BTAD"/>
    <property type="match status" value="1"/>
</dbReference>
<dbReference type="Gene3D" id="1.10.10.10">
    <property type="entry name" value="Winged helix-like DNA-binding domain superfamily/Winged helix DNA-binding domain"/>
    <property type="match status" value="1"/>
</dbReference>
<feature type="region of interest" description="Disordered" evidence="7">
    <location>
        <begin position="272"/>
        <end position="291"/>
    </location>
</feature>
<evidence type="ECO:0000256" key="6">
    <source>
        <dbReference type="PROSITE-ProRule" id="PRU01091"/>
    </source>
</evidence>
<accession>A0ABS0NIE6</accession>
<dbReference type="InterPro" id="IPR005158">
    <property type="entry name" value="BTAD"/>
</dbReference>
<feature type="DNA-binding region" description="OmpR/PhoB-type" evidence="6">
    <location>
        <begin position="1"/>
        <end position="100"/>
    </location>
</feature>
<dbReference type="EMBL" id="JACYXC010000001">
    <property type="protein sequence ID" value="MBH5334923.1"/>
    <property type="molecule type" value="Genomic_DNA"/>
</dbReference>
<dbReference type="InterPro" id="IPR011990">
    <property type="entry name" value="TPR-like_helical_dom_sf"/>
</dbReference>
<dbReference type="CDD" id="cd15831">
    <property type="entry name" value="BTAD"/>
    <property type="match status" value="1"/>
</dbReference>
<dbReference type="SUPFAM" id="SSF46894">
    <property type="entry name" value="C-terminal effector domain of the bipartite response regulators"/>
    <property type="match status" value="1"/>
</dbReference>
<dbReference type="SUPFAM" id="SSF48452">
    <property type="entry name" value="TPR-like"/>
    <property type="match status" value="1"/>
</dbReference>
<dbReference type="InterPro" id="IPR016032">
    <property type="entry name" value="Sig_transdc_resp-reg_C-effctor"/>
</dbReference>
<keyword evidence="2" id="KW-0902">Two-component regulatory system</keyword>
<reference evidence="9 10" key="1">
    <citation type="submission" date="2020-09" db="EMBL/GenBank/DDBJ databases">
        <title>Biosynthesis of the nuclear factor of activated T cells inhibitor NFAT-133 and its congeners in Streptomyces pactum.</title>
        <authorList>
            <person name="Zhou W."/>
            <person name="Posri P."/>
            <person name="Abugrain M.E."/>
            <person name="Weisberg A.J."/>
            <person name="Chang J.H."/>
            <person name="Mahmud T."/>
        </authorList>
    </citation>
    <scope>NUCLEOTIDE SEQUENCE [LARGE SCALE GENOMIC DNA]</scope>
    <source>
        <strain evidence="9 10">ATCC 27456</strain>
    </source>
</reference>
<evidence type="ECO:0000256" key="4">
    <source>
        <dbReference type="ARBA" id="ARBA00023125"/>
    </source>
</evidence>
<evidence type="ECO:0000256" key="2">
    <source>
        <dbReference type="ARBA" id="ARBA00023012"/>
    </source>
</evidence>
<keyword evidence="4 6" id="KW-0238">DNA-binding</keyword>
<feature type="domain" description="OmpR/PhoB-type" evidence="8">
    <location>
        <begin position="1"/>
        <end position="100"/>
    </location>
</feature>
<protein>
    <submittedName>
        <fullName evidence="9">AfsR/SARP family transcriptional regulator</fullName>
    </submittedName>
</protein>
<dbReference type="Gene3D" id="1.25.40.10">
    <property type="entry name" value="Tetratricopeptide repeat domain"/>
    <property type="match status" value="1"/>
</dbReference>
<dbReference type="Pfam" id="PF03704">
    <property type="entry name" value="BTAD"/>
    <property type="match status" value="1"/>
</dbReference>
<sequence>MEFAVLGPLKVSEQGRLYTPTAPKQRQLLALLLLNANQVVSTRSCIEELWEDTPPNSALSTIQSYILQLRRALGKIPQIGSLQAARRVLETRDGGYLLVVRSDELDVNAFTSLVRQGRARLHRDDAAASDLLGRALRVWQGSALSDVQVGPVLRAHLVGLEEERISVQEQRIDADLRLGRHHEVIGELSALTTKYPTQEYLHAQLMVALHRSGRRTQALEVVQRLRRVMHDELGLEPSPRIRSLHQAVLACDPVIDNPMGTDSILGLAGRTEPADARCRGGPGTVADERLR</sequence>
<dbReference type="Proteomes" id="UP000807371">
    <property type="component" value="Unassembled WGS sequence"/>
</dbReference>